<feature type="chain" id="PRO_5005169086" evidence="1">
    <location>
        <begin position="21"/>
        <end position="36"/>
    </location>
</feature>
<organism evidence="2">
    <name type="scientific">Arundo donax</name>
    <name type="common">Giant reed</name>
    <name type="synonym">Donax arundinaceus</name>
    <dbReference type="NCBI Taxonomy" id="35708"/>
    <lineage>
        <taxon>Eukaryota</taxon>
        <taxon>Viridiplantae</taxon>
        <taxon>Streptophyta</taxon>
        <taxon>Embryophyta</taxon>
        <taxon>Tracheophyta</taxon>
        <taxon>Spermatophyta</taxon>
        <taxon>Magnoliopsida</taxon>
        <taxon>Liliopsida</taxon>
        <taxon>Poales</taxon>
        <taxon>Poaceae</taxon>
        <taxon>PACMAD clade</taxon>
        <taxon>Arundinoideae</taxon>
        <taxon>Arundineae</taxon>
        <taxon>Arundo</taxon>
    </lineage>
</organism>
<keyword evidence="1" id="KW-0732">Signal</keyword>
<feature type="signal peptide" evidence="1">
    <location>
        <begin position="1"/>
        <end position="20"/>
    </location>
</feature>
<proteinExistence type="predicted"/>
<accession>A0A0A9HNK5</accession>
<dbReference type="EMBL" id="GBRH01161425">
    <property type="protein sequence ID" value="JAE36471.1"/>
    <property type="molecule type" value="Transcribed_RNA"/>
</dbReference>
<sequence>MSNQSLSMLVCLINLFLTDTGERSYRSPYLQETHHS</sequence>
<evidence type="ECO:0000313" key="2">
    <source>
        <dbReference type="EMBL" id="JAE36471.1"/>
    </source>
</evidence>
<dbReference type="AlphaFoldDB" id="A0A0A9HNK5"/>
<evidence type="ECO:0000256" key="1">
    <source>
        <dbReference type="SAM" id="SignalP"/>
    </source>
</evidence>
<reference evidence="2" key="1">
    <citation type="submission" date="2014-09" db="EMBL/GenBank/DDBJ databases">
        <authorList>
            <person name="Magalhaes I.L.F."/>
            <person name="Oliveira U."/>
            <person name="Santos F.R."/>
            <person name="Vidigal T.H.D.A."/>
            <person name="Brescovit A.D."/>
            <person name="Santos A.J."/>
        </authorList>
    </citation>
    <scope>NUCLEOTIDE SEQUENCE</scope>
    <source>
        <tissue evidence="2">Shoot tissue taken approximately 20 cm above the soil surface</tissue>
    </source>
</reference>
<name>A0A0A9HNK5_ARUDO</name>
<protein>
    <submittedName>
        <fullName evidence="2">Uncharacterized protein</fullName>
    </submittedName>
</protein>
<reference evidence="2" key="2">
    <citation type="journal article" date="2015" name="Data Brief">
        <title>Shoot transcriptome of the giant reed, Arundo donax.</title>
        <authorList>
            <person name="Barrero R.A."/>
            <person name="Guerrero F.D."/>
            <person name="Moolhuijzen P."/>
            <person name="Goolsby J.A."/>
            <person name="Tidwell J."/>
            <person name="Bellgard S.E."/>
            <person name="Bellgard M.I."/>
        </authorList>
    </citation>
    <scope>NUCLEOTIDE SEQUENCE</scope>
    <source>
        <tissue evidence="2">Shoot tissue taken approximately 20 cm above the soil surface</tissue>
    </source>
</reference>